<sequence>MVSKVVTITNATGLHARPASMFVQTAGKYKAKIEVVKGDARLNAKSIMGIMSGGIAQGTTVTIEADGEDEQDALDALVELVHSNFGEK</sequence>
<evidence type="ECO:0000256" key="1">
    <source>
        <dbReference type="ARBA" id="ARBA00003681"/>
    </source>
</evidence>
<dbReference type="GO" id="GO:0005737">
    <property type="term" value="C:cytoplasm"/>
    <property type="evidence" value="ECO:0007669"/>
    <property type="project" value="UniProtKB-SubCell"/>
</dbReference>
<dbReference type="GO" id="GO:0016740">
    <property type="term" value="F:transferase activity"/>
    <property type="evidence" value="ECO:0007669"/>
    <property type="project" value="UniProtKB-KW"/>
</dbReference>
<organism evidence="6">
    <name type="scientific">Eubacterium limosum</name>
    <dbReference type="NCBI Taxonomy" id="1736"/>
    <lineage>
        <taxon>Bacteria</taxon>
        <taxon>Bacillati</taxon>
        <taxon>Bacillota</taxon>
        <taxon>Clostridia</taxon>
        <taxon>Eubacteriales</taxon>
        <taxon>Eubacteriaceae</taxon>
        <taxon>Eubacterium</taxon>
    </lineage>
</organism>
<evidence type="ECO:0000313" key="6">
    <source>
        <dbReference type="EMBL" id="VYU48003.1"/>
    </source>
</evidence>
<dbReference type="InterPro" id="IPR050399">
    <property type="entry name" value="HPr"/>
</dbReference>
<dbReference type="PROSITE" id="PS51350">
    <property type="entry name" value="PTS_HPR_DOM"/>
    <property type="match status" value="1"/>
</dbReference>
<dbReference type="NCBIfam" id="TIGR01003">
    <property type="entry name" value="PTS_HPr_family"/>
    <property type="match status" value="1"/>
</dbReference>
<evidence type="ECO:0000256" key="3">
    <source>
        <dbReference type="ARBA" id="ARBA00020422"/>
    </source>
</evidence>
<gene>
    <name evidence="6" type="primary">ptsH_1</name>
    <name evidence="6" type="ORF">ELLFYP34_00299</name>
</gene>
<dbReference type="AlphaFoldDB" id="A0A6N3F7V5"/>
<dbReference type="PANTHER" id="PTHR33705">
    <property type="entry name" value="PHOSPHOCARRIER PROTEIN HPR"/>
    <property type="match status" value="1"/>
</dbReference>
<dbReference type="SUPFAM" id="SSF55594">
    <property type="entry name" value="HPr-like"/>
    <property type="match status" value="1"/>
</dbReference>
<comment type="subcellular location">
    <subcellularLocation>
        <location evidence="2">Cytoplasm</location>
    </subcellularLocation>
</comment>
<accession>A0A6N3F7V5</accession>
<name>A0A6N3F7V5_EUBLI</name>
<dbReference type="EMBL" id="CACRTR010000012">
    <property type="protein sequence ID" value="VYU48003.1"/>
    <property type="molecule type" value="Genomic_DNA"/>
</dbReference>
<dbReference type="PRINTS" id="PR00107">
    <property type="entry name" value="PHOSPHOCPHPR"/>
</dbReference>
<evidence type="ECO:0000256" key="5">
    <source>
        <dbReference type="ARBA" id="ARBA00022683"/>
    </source>
</evidence>
<keyword evidence="6" id="KW-0808">Transferase</keyword>
<dbReference type="Gene3D" id="3.30.1340.10">
    <property type="entry name" value="HPr-like"/>
    <property type="match status" value="1"/>
</dbReference>
<reference evidence="6" key="1">
    <citation type="submission" date="2019-11" db="EMBL/GenBank/DDBJ databases">
        <authorList>
            <person name="Feng L."/>
        </authorList>
    </citation>
    <scope>NUCLEOTIDE SEQUENCE</scope>
    <source>
        <strain evidence="6">ElimosumLFYP34</strain>
    </source>
</reference>
<dbReference type="CDD" id="cd00367">
    <property type="entry name" value="PTS-HPr_like"/>
    <property type="match status" value="1"/>
</dbReference>
<proteinExistence type="predicted"/>
<dbReference type="InterPro" id="IPR000032">
    <property type="entry name" value="HPr-like"/>
</dbReference>
<keyword evidence="5" id="KW-0598">Phosphotransferase system</keyword>
<keyword evidence="4" id="KW-0963">Cytoplasm</keyword>
<comment type="function">
    <text evidence="1">General (non sugar-specific) component of the phosphoenolpyruvate-dependent sugar phosphotransferase system (sugar PTS). This major carbohydrate active-transport system catalyzes the phosphorylation of incoming sugar substrates concomitantly with their translocation across the cell membrane. The phosphoryl group from phosphoenolpyruvate (PEP) is transferred to the phosphoryl carrier protein HPr by enzyme I. Phospho-HPr then transfers it to the PTS EIIA domain.</text>
</comment>
<protein>
    <recommendedName>
        <fullName evidence="3">Phosphocarrier protein HPr</fullName>
    </recommendedName>
</protein>
<dbReference type="PROSITE" id="PS00369">
    <property type="entry name" value="PTS_HPR_HIS"/>
    <property type="match status" value="1"/>
</dbReference>
<evidence type="ECO:0000256" key="2">
    <source>
        <dbReference type="ARBA" id="ARBA00004496"/>
    </source>
</evidence>
<dbReference type="Pfam" id="PF00381">
    <property type="entry name" value="PTS-HPr"/>
    <property type="match status" value="1"/>
</dbReference>
<dbReference type="GO" id="GO:0009401">
    <property type="term" value="P:phosphoenolpyruvate-dependent sugar phosphotransferase system"/>
    <property type="evidence" value="ECO:0007669"/>
    <property type="project" value="UniProtKB-KW"/>
</dbReference>
<dbReference type="InterPro" id="IPR001020">
    <property type="entry name" value="PTS_HPr_His_P_site"/>
</dbReference>
<dbReference type="PANTHER" id="PTHR33705:SF2">
    <property type="entry name" value="PHOSPHOCARRIER PROTEIN NPR"/>
    <property type="match status" value="1"/>
</dbReference>
<evidence type="ECO:0000256" key="4">
    <source>
        <dbReference type="ARBA" id="ARBA00022490"/>
    </source>
</evidence>
<dbReference type="InterPro" id="IPR035895">
    <property type="entry name" value="HPr-like_sf"/>
</dbReference>